<dbReference type="InterPro" id="IPR003594">
    <property type="entry name" value="HATPase_dom"/>
</dbReference>
<dbReference type="Proteomes" id="UP000095003">
    <property type="component" value="Unassembled WGS sequence"/>
</dbReference>
<dbReference type="RefSeq" id="WP_069159183.1">
    <property type="nucleotide sequence ID" value="NZ_DBFYTC010000158.1"/>
</dbReference>
<evidence type="ECO:0000259" key="2">
    <source>
        <dbReference type="SMART" id="SM00387"/>
    </source>
</evidence>
<feature type="transmembrane region" description="Helical" evidence="1">
    <location>
        <begin position="20"/>
        <end position="43"/>
    </location>
</feature>
<proteinExistence type="predicted"/>
<feature type="domain" description="Histidine kinase/HSP90-like ATPase" evidence="2">
    <location>
        <begin position="490"/>
        <end position="608"/>
    </location>
</feature>
<dbReference type="InterPro" id="IPR036890">
    <property type="entry name" value="HATPase_C_sf"/>
</dbReference>
<protein>
    <submittedName>
        <fullName evidence="3">Sensor histidine kinase YehU</fullName>
        <ecNumber evidence="3">2.7.13.3</ecNumber>
    </submittedName>
</protein>
<comment type="caution">
    <text evidence="3">The sequence shown here is derived from an EMBL/GenBank/DDBJ whole genome shotgun (WGS) entry which is preliminary data.</text>
</comment>
<dbReference type="InterPro" id="IPR010559">
    <property type="entry name" value="Sig_transdc_His_kin_internal"/>
</dbReference>
<evidence type="ECO:0000313" key="4">
    <source>
        <dbReference type="Proteomes" id="UP000095003"/>
    </source>
</evidence>
<evidence type="ECO:0000313" key="3">
    <source>
        <dbReference type="EMBL" id="ODM04660.1"/>
    </source>
</evidence>
<accession>A0A1E3A7C3</accession>
<dbReference type="PANTHER" id="PTHR34220:SF7">
    <property type="entry name" value="SENSOR HISTIDINE KINASE YPDA"/>
    <property type="match status" value="1"/>
</dbReference>
<dbReference type="InterPro" id="IPR050640">
    <property type="entry name" value="Bact_2-comp_sensor_kinase"/>
</dbReference>
<dbReference type="AlphaFoldDB" id="A0A1E3A7C3"/>
<keyword evidence="1" id="KW-1133">Transmembrane helix</keyword>
<name>A0A1E3A7C3_9FIRM</name>
<keyword evidence="1" id="KW-0472">Membrane</keyword>
<dbReference type="GeneID" id="93300522"/>
<evidence type="ECO:0000256" key="1">
    <source>
        <dbReference type="SAM" id="Phobius"/>
    </source>
</evidence>
<organism evidence="3 4">
    <name type="scientific">Eisenbergiella tayi</name>
    <dbReference type="NCBI Taxonomy" id="1432052"/>
    <lineage>
        <taxon>Bacteria</taxon>
        <taxon>Bacillati</taxon>
        <taxon>Bacillota</taxon>
        <taxon>Clostridia</taxon>
        <taxon>Lachnospirales</taxon>
        <taxon>Lachnospiraceae</taxon>
        <taxon>Eisenbergiella</taxon>
    </lineage>
</organism>
<dbReference type="EMBL" id="MCGI01000007">
    <property type="protein sequence ID" value="ODM04660.1"/>
    <property type="molecule type" value="Genomic_DNA"/>
</dbReference>
<dbReference type="SMART" id="SM00387">
    <property type="entry name" value="HATPase_c"/>
    <property type="match status" value="1"/>
</dbReference>
<dbReference type="EC" id="2.7.13.3" evidence="3"/>
<dbReference type="GO" id="GO:0000155">
    <property type="term" value="F:phosphorelay sensor kinase activity"/>
    <property type="evidence" value="ECO:0007669"/>
    <property type="project" value="InterPro"/>
</dbReference>
<dbReference type="PANTHER" id="PTHR34220">
    <property type="entry name" value="SENSOR HISTIDINE KINASE YPDA"/>
    <property type="match status" value="1"/>
</dbReference>
<dbReference type="SUPFAM" id="SSF55874">
    <property type="entry name" value="ATPase domain of HSP90 chaperone/DNA topoisomerase II/histidine kinase"/>
    <property type="match status" value="1"/>
</dbReference>
<keyword evidence="3" id="KW-0808">Transferase</keyword>
<sequence length="621" mass="71573">MAGKHGIYEKWVKGRRRKSVRLEVLTIFLIFIVIIMGVSLMIYNQNISELRQADINHLTESSKQLAYSVDSIILDVGSLFNLHYQDQRMCNIINHSKSQYDEVTRFQNTTYVEGTINHVVSNSKYIKRCCIFSANGDVYSNISSVFQDYKDYIWGIVDSGKLGRSIFYTDPEIWSIGQVDYKVVTAVKVLYSYNGTSPLAYVTLDIGYSELDRLLNSTDNPAGTLLFFEDMQIYNNRKGGLYGEQLTEVQEKAKQMVNDGHEQDILRIDGLDYLMTAIRSESSGWTVVRYIAEKEALRSITEHKIRDITVLLVTTAVVFMIYYYRIKQIMEPLAKMDEVIRHNKGTSLQKVYLSREDEWLLGNNEIRNVIQNYNSMAERINEYARKTLLYEIEQKEAQIKMLTYQINPHFLYNTLNTISAIAEIENMENIVEITDSISNIFRYNLKGDSIVTLREEIGHVKDYVQIQKYRFPDQFEMIYEIPEEIYSMKVMKFILQPLVENSISHGLFDKPEGGQITISAALTEEGDMLLTVSDNGIGINKKQLEEMNQKLFEYRVNMNSGKDFGGDGIGIINVNARVSGYYGKEYGITLYSEYGRWTRAVLRIKALRDEESETGRAGETI</sequence>
<dbReference type="Gene3D" id="3.30.565.10">
    <property type="entry name" value="Histidine kinase-like ATPase, C-terminal domain"/>
    <property type="match status" value="1"/>
</dbReference>
<dbReference type="Pfam" id="PF06580">
    <property type="entry name" value="His_kinase"/>
    <property type="match status" value="1"/>
</dbReference>
<dbReference type="GO" id="GO:0016020">
    <property type="term" value="C:membrane"/>
    <property type="evidence" value="ECO:0007669"/>
    <property type="project" value="InterPro"/>
</dbReference>
<keyword evidence="3" id="KW-0418">Kinase</keyword>
<reference evidence="3 4" key="1">
    <citation type="submission" date="2016-07" db="EMBL/GenBank/DDBJ databases">
        <title>Characterization of isolates of Eisenbergiella tayi derived from blood cultures, using whole genome sequencing.</title>
        <authorList>
            <person name="Burdz T."/>
            <person name="Wiebe D."/>
            <person name="Huynh C."/>
            <person name="Bernard K."/>
        </authorList>
    </citation>
    <scope>NUCLEOTIDE SEQUENCE [LARGE SCALE GENOMIC DNA]</scope>
    <source>
        <strain evidence="3 4">NML 120489</strain>
    </source>
</reference>
<keyword evidence="1" id="KW-0812">Transmembrane</keyword>
<gene>
    <name evidence="3" type="primary">yehU_29</name>
    <name evidence="3" type="ORF">BEH84_05721</name>
</gene>
<dbReference type="Pfam" id="PF02518">
    <property type="entry name" value="HATPase_c"/>
    <property type="match status" value="1"/>
</dbReference>